<evidence type="ECO:0000256" key="1">
    <source>
        <dbReference type="SAM" id="MobiDB-lite"/>
    </source>
</evidence>
<name>A0A934T159_9BURK</name>
<dbReference type="EMBL" id="JAEPBG010000028">
    <property type="protein sequence ID" value="MBK4738846.1"/>
    <property type="molecule type" value="Genomic_DNA"/>
</dbReference>
<evidence type="ECO:0000313" key="2">
    <source>
        <dbReference type="EMBL" id="MBK4738846.1"/>
    </source>
</evidence>
<comment type="caution">
    <text evidence="2">The sequence shown here is derived from an EMBL/GenBank/DDBJ whole genome shotgun (WGS) entry which is preliminary data.</text>
</comment>
<dbReference type="SUPFAM" id="SSF48403">
    <property type="entry name" value="Ankyrin repeat"/>
    <property type="match status" value="1"/>
</dbReference>
<dbReference type="InterPro" id="IPR036770">
    <property type="entry name" value="Ankyrin_rpt-contain_sf"/>
</dbReference>
<evidence type="ECO:0000313" key="3">
    <source>
        <dbReference type="Proteomes" id="UP000622890"/>
    </source>
</evidence>
<reference evidence="2" key="1">
    <citation type="submission" date="2021-01" db="EMBL/GenBank/DDBJ databases">
        <title>Genome sequence of strain Noviherbaspirillum sp. DKR-6.</title>
        <authorList>
            <person name="Chaudhary D.K."/>
        </authorList>
    </citation>
    <scope>NUCLEOTIDE SEQUENCE</scope>
    <source>
        <strain evidence="2">DKR-6</strain>
    </source>
</reference>
<dbReference type="Gene3D" id="1.25.40.20">
    <property type="entry name" value="Ankyrin repeat-containing domain"/>
    <property type="match status" value="1"/>
</dbReference>
<dbReference type="Proteomes" id="UP000622890">
    <property type="component" value="Unassembled WGS sequence"/>
</dbReference>
<evidence type="ECO:0008006" key="4">
    <source>
        <dbReference type="Google" id="ProtNLM"/>
    </source>
</evidence>
<keyword evidence="3" id="KW-1185">Reference proteome</keyword>
<dbReference type="RefSeq" id="WP_200598216.1">
    <property type="nucleotide sequence ID" value="NZ_JAEPBG010000028.1"/>
</dbReference>
<protein>
    <recommendedName>
        <fullName evidence="4">Ankyrin repeat domain-containing protein</fullName>
    </recommendedName>
</protein>
<sequence length="180" mass="18896">MLGITALAGNARMIRFLARLGADVNLPSPCGKTALAIAVTSGFWQICADLIAYGAQPALPVDGGYPALYYIVSAALAPQHVDVQALDLLRRLHAQGVPFDILVRSPDARQRNAKSVVTLNDLLRQAGRLEFINGRAAPAEPVNAQPIGRVPVNTADNSAGLSATSLNRYPMDEGGGGPTQ</sequence>
<feature type="region of interest" description="Disordered" evidence="1">
    <location>
        <begin position="159"/>
        <end position="180"/>
    </location>
</feature>
<proteinExistence type="predicted"/>
<gene>
    <name evidence="2" type="ORF">JJB74_29900</name>
</gene>
<dbReference type="AlphaFoldDB" id="A0A934T159"/>
<accession>A0A934T159</accession>
<organism evidence="2 3">
    <name type="scientific">Noviherbaspirillum pedocola</name>
    <dbReference type="NCBI Taxonomy" id="2801341"/>
    <lineage>
        <taxon>Bacteria</taxon>
        <taxon>Pseudomonadati</taxon>
        <taxon>Pseudomonadota</taxon>
        <taxon>Betaproteobacteria</taxon>
        <taxon>Burkholderiales</taxon>
        <taxon>Oxalobacteraceae</taxon>
        <taxon>Noviherbaspirillum</taxon>
    </lineage>
</organism>